<dbReference type="EMBL" id="AKWF02000096">
    <property type="protein sequence ID" value="EMO61542.1"/>
    <property type="molecule type" value="Genomic_DNA"/>
</dbReference>
<accession>M6VVP1</accession>
<sequence length="68" mass="7953">MDCFSVSNSDFDFLPLEKNRYLLVQSYRGANFQYFEIHKDRFVLEDESISKFVFDGDISSPSEREGSV</sequence>
<protein>
    <submittedName>
        <fullName evidence="1">Uncharacterized protein</fullName>
    </submittedName>
</protein>
<reference evidence="1 2" key="1">
    <citation type="submission" date="2013-01" db="EMBL/GenBank/DDBJ databases">
        <authorList>
            <person name="Harkins D.M."/>
            <person name="Durkin A.S."/>
            <person name="Brinkac L.M."/>
            <person name="Haft D.H."/>
            <person name="Selengut J.D."/>
            <person name="Sanka R."/>
            <person name="DePew J."/>
            <person name="Purushe J."/>
            <person name="Picardeau M."/>
            <person name="Werts C."/>
            <person name="Goarant C."/>
            <person name="Vinetz J.M."/>
            <person name="Sutton G.G."/>
            <person name="Nierman W.C."/>
            <person name="Fouts D.E."/>
        </authorList>
    </citation>
    <scope>NUCLEOTIDE SEQUENCE [LARGE SCALE GENOMIC DNA]</scope>
    <source>
        <strain evidence="1 2">200901868</strain>
    </source>
</reference>
<evidence type="ECO:0000313" key="1">
    <source>
        <dbReference type="EMBL" id="EMO61542.1"/>
    </source>
</evidence>
<comment type="caution">
    <text evidence="1">The sequence shown here is derived from an EMBL/GenBank/DDBJ whole genome shotgun (WGS) entry which is preliminary data.</text>
</comment>
<evidence type="ECO:0000313" key="2">
    <source>
        <dbReference type="Proteomes" id="UP000012159"/>
    </source>
</evidence>
<proteinExistence type="predicted"/>
<dbReference type="Proteomes" id="UP000012159">
    <property type="component" value="Unassembled WGS sequence"/>
</dbReference>
<name>M6VVP1_LEPBO</name>
<gene>
    <name evidence="1" type="ORF">LEP1GSC133_3305</name>
</gene>
<organism evidence="1 2">
    <name type="scientific">Leptospira borgpetersenii serovar Pomona str. 200901868</name>
    <dbReference type="NCBI Taxonomy" id="1192866"/>
    <lineage>
        <taxon>Bacteria</taxon>
        <taxon>Pseudomonadati</taxon>
        <taxon>Spirochaetota</taxon>
        <taxon>Spirochaetia</taxon>
        <taxon>Leptospirales</taxon>
        <taxon>Leptospiraceae</taxon>
        <taxon>Leptospira</taxon>
    </lineage>
</organism>
<dbReference type="AlphaFoldDB" id="M6VVP1"/>
<dbReference type="STRING" id="1192866.LEP1GSC133_3305"/>